<dbReference type="OrthoDB" id="5294672at2"/>
<gene>
    <name evidence="4" type="ORF">SAMN05421829_105114</name>
</gene>
<protein>
    <submittedName>
        <fullName evidence="4">Phospholipid/cholesterol/gamma-HCH transport system substrate-binding protein</fullName>
    </submittedName>
</protein>
<dbReference type="PANTHER" id="PTHR36698:SF2">
    <property type="entry name" value="MCE_MLAD DOMAIN-CONTAINING PROTEIN"/>
    <property type="match status" value="1"/>
</dbReference>
<keyword evidence="2" id="KW-1133">Transmembrane helix</keyword>
<dbReference type="STRING" id="34027.SAMN05421829_105114"/>
<dbReference type="PANTHER" id="PTHR36698">
    <property type="entry name" value="BLL5892 PROTEIN"/>
    <property type="match status" value="1"/>
</dbReference>
<feature type="domain" description="Mce/MlaD" evidence="3">
    <location>
        <begin position="39"/>
        <end position="116"/>
    </location>
</feature>
<name>A0A1N6TUH3_9RHOO</name>
<keyword evidence="2" id="KW-0472">Membrane</keyword>
<evidence type="ECO:0000313" key="4">
    <source>
        <dbReference type="EMBL" id="SIQ56897.1"/>
    </source>
</evidence>
<keyword evidence="1" id="KW-0175">Coiled coil</keyword>
<sequence length="313" mass="33469">METRAHHVLIGFFTLLVVGAALMFALWLGKTDSDKQFRTYDVVFQEAVTGLSKGSTVEFNGIKIGDVSSLRLDPQDPRRVFARVRVDAEAPVRSDTRARLVPAGITGISIIRLSSGDDPASTPLEGEAGQVPVIVATPSPLSKLLADGEDAMLNANQVLLQARELFSAENVASVGRMLHNLEQATGAIAAQRKDLARALKELAGASEQANATLAEAAKLAKATNRLVDERGVQTLQSAENAMAAFERAMAKVDTLLAENRAQLATGVRGAAEIGPALTELQDTLVSVRTIARQLETRPADYLLGNESMKEFKP</sequence>
<reference evidence="5" key="1">
    <citation type="submission" date="2017-01" db="EMBL/GenBank/DDBJ databases">
        <authorList>
            <person name="Varghese N."/>
            <person name="Submissions S."/>
        </authorList>
    </citation>
    <scope>NUCLEOTIDE SEQUENCE [LARGE SCALE GENOMIC DNA]</scope>
    <source>
        <strain evidence="5">ATCC 51758</strain>
    </source>
</reference>
<feature type="coiled-coil region" evidence="1">
    <location>
        <begin position="181"/>
        <end position="258"/>
    </location>
</feature>
<evidence type="ECO:0000256" key="2">
    <source>
        <dbReference type="SAM" id="Phobius"/>
    </source>
</evidence>
<dbReference type="InterPro" id="IPR003399">
    <property type="entry name" value="Mce/MlaD"/>
</dbReference>
<keyword evidence="2" id="KW-0812">Transmembrane</keyword>
<dbReference type="Pfam" id="PF02470">
    <property type="entry name" value="MlaD"/>
    <property type="match status" value="1"/>
</dbReference>
<keyword evidence="5" id="KW-1185">Reference proteome</keyword>
<accession>A0A1N6TUH3</accession>
<proteinExistence type="predicted"/>
<dbReference type="RefSeq" id="WP_076601806.1">
    <property type="nucleotide sequence ID" value="NZ_FTMD01000005.1"/>
</dbReference>
<dbReference type="AlphaFoldDB" id="A0A1N6TUH3"/>
<evidence type="ECO:0000259" key="3">
    <source>
        <dbReference type="Pfam" id="PF02470"/>
    </source>
</evidence>
<evidence type="ECO:0000313" key="5">
    <source>
        <dbReference type="Proteomes" id="UP000186819"/>
    </source>
</evidence>
<dbReference type="Proteomes" id="UP000186819">
    <property type="component" value="Unassembled WGS sequence"/>
</dbReference>
<evidence type="ECO:0000256" key="1">
    <source>
        <dbReference type="SAM" id="Coils"/>
    </source>
</evidence>
<feature type="transmembrane region" description="Helical" evidence="2">
    <location>
        <begin position="6"/>
        <end position="28"/>
    </location>
</feature>
<dbReference type="EMBL" id="FTMD01000005">
    <property type="protein sequence ID" value="SIQ56897.1"/>
    <property type="molecule type" value="Genomic_DNA"/>
</dbReference>
<organism evidence="4 5">
    <name type="scientific">Aromatoleum tolulyticum</name>
    <dbReference type="NCBI Taxonomy" id="34027"/>
    <lineage>
        <taxon>Bacteria</taxon>
        <taxon>Pseudomonadati</taxon>
        <taxon>Pseudomonadota</taxon>
        <taxon>Betaproteobacteria</taxon>
        <taxon>Rhodocyclales</taxon>
        <taxon>Rhodocyclaceae</taxon>
        <taxon>Aromatoleum</taxon>
    </lineage>
</organism>